<name>A0A974HC87_XENLA</name>
<dbReference type="EMBL" id="CM004478">
    <property type="protein sequence ID" value="OCT72241.1"/>
    <property type="molecule type" value="Genomic_DNA"/>
</dbReference>
<dbReference type="GO" id="GO:0005524">
    <property type="term" value="F:ATP binding"/>
    <property type="evidence" value="ECO:0007669"/>
    <property type="project" value="UniProtKB-UniRule"/>
</dbReference>
<organism evidence="3 4">
    <name type="scientific">Xenopus laevis</name>
    <name type="common">African clawed frog</name>
    <dbReference type="NCBI Taxonomy" id="8355"/>
    <lineage>
        <taxon>Eukaryota</taxon>
        <taxon>Metazoa</taxon>
        <taxon>Chordata</taxon>
        <taxon>Craniata</taxon>
        <taxon>Vertebrata</taxon>
        <taxon>Euteleostomi</taxon>
        <taxon>Amphibia</taxon>
        <taxon>Batrachia</taxon>
        <taxon>Anura</taxon>
        <taxon>Pipoidea</taxon>
        <taxon>Pipidae</taxon>
        <taxon>Xenopodinae</taxon>
        <taxon>Xenopus</taxon>
        <taxon>Xenopus</taxon>
    </lineage>
</organism>
<dbReference type="SUPFAM" id="SSF56112">
    <property type="entry name" value="Protein kinase-like (PK-like)"/>
    <property type="match status" value="1"/>
</dbReference>
<dbReference type="Pfam" id="PF00069">
    <property type="entry name" value="Pkinase"/>
    <property type="match status" value="1"/>
</dbReference>
<dbReference type="PANTHER" id="PTHR48015:SF41">
    <property type="entry name" value="TRAF2 AND NCK-INTERACTING PROTEIN KINASE"/>
    <property type="match status" value="1"/>
</dbReference>
<dbReference type="GO" id="GO:0004674">
    <property type="term" value="F:protein serine/threonine kinase activity"/>
    <property type="evidence" value="ECO:0007669"/>
    <property type="project" value="TreeGrafter"/>
</dbReference>
<dbReference type="InterPro" id="IPR000719">
    <property type="entry name" value="Prot_kinase_dom"/>
</dbReference>
<reference evidence="4" key="1">
    <citation type="journal article" date="2016" name="Nature">
        <title>Genome evolution in the allotetraploid frog Xenopus laevis.</title>
        <authorList>
            <person name="Session A.M."/>
            <person name="Uno Y."/>
            <person name="Kwon T."/>
            <person name="Chapman J.A."/>
            <person name="Toyoda A."/>
            <person name="Takahashi S."/>
            <person name="Fukui A."/>
            <person name="Hikosaka A."/>
            <person name="Suzuki A."/>
            <person name="Kondo M."/>
            <person name="van Heeringen S.J."/>
            <person name="Quigley I."/>
            <person name="Heinz S."/>
            <person name="Ogino H."/>
            <person name="Ochi H."/>
            <person name="Hellsten U."/>
            <person name="Lyons J.B."/>
            <person name="Simakov O."/>
            <person name="Putnam N."/>
            <person name="Stites J."/>
            <person name="Kuroki Y."/>
            <person name="Tanaka T."/>
            <person name="Michiue T."/>
            <person name="Watanabe M."/>
            <person name="Bogdanovic O."/>
            <person name="Lister R."/>
            <person name="Georgiou G."/>
            <person name="Paranjpe S.S."/>
            <person name="van Kruijsbergen I."/>
            <person name="Shu S."/>
            <person name="Carlson J."/>
            <person name="Kinoshita T."/>
            <person name="Ohta Y."/>
            <person name="Mawaribuchi S."/>
            <person name="Jenkins J."/>
            <person name="Grimwood J."/>
            <person name="Schmutz J."/>
            <person name="Mitros T."/>
            <person name="Mozaffari S.V."/>
            <person name="Suzuki Y."/>
            <person name="Haramoto Y."/>
            <person name="Yamamoto T.S."/>
            <person name="Takagi C."/>
            <person name="Heald R."/>
            <person name="Miller K."/>
            <person name="Haudenschild C."/>
            <person name="Kitzman J."/>
            <person name="Nakayama T."/>
            <person name="Izutsu Y."/>
            <person name="Robert J."/>
            <person name="Fortriede J."/>
            <person name="Burns K."/>
            <person name="Lotay V."/>
            <person name="Karimi K."/>
            <person name="Yasuoka Y."/>
            <person name="Dichmann D.S."/>
            <person name="Flajnik M.F."/>
            <person name="Houston D.W."/>
            <person name="Shendure J."/>
            <person name="DuPasquier L."/>
            <person name="Vize P.D."/>
            <person name="Zorn A.M."/>
            <person name="Ito M."/>
            <person name="Marcotte E.M."/>
            <person name="Wallingford J.B."/>
            <person name="Ito Y."/>
            <person name="Asashima M."/>
            <person name="Ueno N."/>
            <person name="Matsuda Y."/>
            <person name="Veenstra G.J."/>
            <person name="Fujiyama A."/>
            <person name="Harland R.M."/>
            <person name="Taira M."/>
            <person name="Rokhsar D.S."/>
        </authorList>
    </citation>
    <scope>NUCLEOTIDE SEQUENCE [LARGE SCALE GENOMIC DNA]</scope>
    <source>
        <strain evidence="4">J</strain>
    </source>
</reference>
<dbReference type="InterPro" id="IPR017441">
    <property type="entry name" value="Protein_kinase_ATP_BS"/>
</dbReference>
<dbReference type="Gene3D" id="1.10.510.10">
    <property type="entry name" value="Transferase(Phosphotransferase) domain 1"/>
    <property type="match status" value="1"/>
</dbReference>
<dbReference type="PANTHER" id="PTHR48015">
    <property type="entry name" value="SERINE/THREONINE-PROTEIN KINASE TAO"/>
    <property type="match status" value="1"/>
</dbReference>
<dbReference type="GO" id="GO:0043408">
    <property type="term" value="P:regulation of MAPK cascade"/>
    <property type="evidence" value="ECO:0007669"/>
    <property type="project" value="TreeGrafter"/>
</dbReference>
<feature type="binding site" evidence="1">
    <location>
        <position position="43"/>
    </location>
    <ligand>
        <name>ATP</name>
        <dbReference type="ChEBI" id="CHEBI:30616"/>
    </ligand>
</feature>
<feature type="domain" description="Protein kinase" evidence="2">
    <location>
        <begin position="15"/>
        <end position="117"/>
    </location>
</feature>
<dbReference type="AlphaFoldDB" id="A0A974HC87"/>
<keyword evidence="1" id="KW-0547">Nucleotide-binding</keyword>
<evidence type="ECO:0000313" key="4">
    <source>
        <dbReference type="Proteomes" id="UP000694892"/>
    </source>
</evidence>
<sequence length="117" mass="12919">MPFWAPQRKPPDGQLTKDVLLGEGGTGDVFKGRHHRKGVVAVKIANISRDEESFCREVNFLRNFGGHKNIAAFHGAYYSAPLNDCSSELLEIVLEYCGGGSLYDMINSTEGQSLRET</sequence>
<dbReference type="GO" id="GO:0048812">
    <property type="term" value="P:neuron projection morphogenesis"/>
    <property type="evidence" value="ECO:0007669"/>
    <property type="project" value="TreeGrafter"/>
</dbReference>
<evidence type="ECO:0000256" key="1">
    <source>
        <dbReference type="PROSITE-ProRule" id="PRU10141"/>
    </source>
</evidence>
<protein>
    <recommendedName>
        <fullName evidence="2">Protein kinase domain-containing protein</fullName>
    </recommendedName>
</protein>
<gene>
    <name evidence="3" type="ORF">XELAEV_18035210mg</name>
</gene>
<dbReference type="OMA" id="RDEESFC"/>
<dbReference type="Proteomes" id="UP000694892">
    <property type="component" value="Chromosome 7L"/>
</dbReference>
<keyword evidence="1" id="KW-0067">ATP-binding</keyword>
<dbReference type="PROSITE" id="PS00107">
    <property type="entry name" value="PROTEIN_KINASE_ATP"/>
    <property type="match status" value="1"/>
</dbReference>
<evidence type="ECO:0000259" key="2">
    <source>
        <dbReference type="PROSITE" id="PS50011"/>
    </source>
</evidence>
<dbReference type="PROSITE" id="PS50011">
    <property type="entry name" value="PROTEIN_KINASE_DOM"/>
    <property type="match status" value="1"/>
</dbReference>
<proteinExistence type="predicted"/>
<dbReference type="GO" id="GO:0005737">
    <property type="term" value="C:cytoplasm"/>
    <property type="evidence" value="ECO:0007669"/>
    <property type="project" value="TreeGrafter"/>
</dbReference>
<accession>A0A974HC87</accession>
<dbReference type="GO" id="GO:0000165">
    <property type="term" value="P:MAPK cascade"/>
    <property type="evidence" value="ECO:0007669"/>
    <property type="project" value="TreeGrafter"/>
</dbReference>
<dbReference type="InterPro" id="IPR011009">
    <property type="entry name" value="Kinase-like_dom_sf"/>
</dbReference>
<evidence type="ECO:0000313" key="3">
    <source>
        <dbReference type="EMBL" id="OCT72241.1"/>
    </source>
</evidence>
<dbReference type="InterPro" id="IPR050285">
    <property type="entry name" value="STE20_Ser/Thr_kinase"/>
</dbReference>